<evidence type="ECO:0000259" key="1">
    <source>
        <dbReference type="Pfam" id="PF14065"/>
    </source>
</evidence>
<dbReference type="Pfam" id="PF14065">
    <property type="entry name" value="Pvc16_N"/>
    <property type="match status" value="1"/>
</dbReference>
<evidence type="ECO:0000313" key="2">
    <source>
        <dbReference type="EMBL" id="KXB31515.1"/>
    </source>
</evidence>
<dbReference type="Proteomes" id="UP000070186">
    <property type="component" value="Unassembled WGS sequence"/>
</dbReference>
<name>A0A133XKP1_9RHOO</name>
<evidence type="ECO:0000313" key="3">
    <source>
        <dbReference type="Proteomes" id="UP000070186"/>
    </source>
</evidence>
<organism evidence="2 3">
    <name type="scientific">Dechloromonas denitrificans</name>
    <dbReference type="NCBI Taxonomy" id="281362"/>
    <lineage>
        <taxon>Bacteria</taxon>
        <taxon>Pseudomonadati</taxon>
        <taxon>Pseudomonadota</taxon>
        <taxon>Betaproteobacteria</taxon>
        <taxon>Rhodocyclales</taxon>
        <taxon>Azonexaceae</taxon>
        <taxon>Dechloromonas</taxon>
    </lineage>
</organism>
<proteinExistence type="predicted"/>
<feature type="domain" description="Pvc16 N-terminal" evidence="1">
    <location>
        <begin position="20"/>
        <end position="138"/>
    </location>
</feature>
<dbReference type="STRING" id="281362.AT959_07610"/>
<protein>
    <recommendedName>
        <fullName evidence="1">Pvc16 N-terminal domain-containing protein</fullName>
    </recommendedName>
</protein>
<reference evidence="2 3" key="1">
    <citation type="submission" date="2015-12" db="EMBL/GenBank/DDBJ databases">
        <title>Nitrous oxide reduction kinetics distinguish bacteria harboring typical versus atypical NosZ.</title>
        <authorList>
            <person name="Yoon S."/>
            <person name="Nissen S."/>
            <person name="Park D."/>
            <person name="Sanford R.A."/>
            <person name="Loeffler F.E."/>
        </authorList>
    </citation>
    <scope>NUCLEOTIDE SEQUENCE [LARGE SCALE GENOMIC DNA]</scope>
    <source>
        <strain evidence="2 3">ATCC BAA-841</strain>
    </source>
</reference>
<sequence>MPLFSRLTALSHVIEKHATLPVRISRPDDAPGLFIWPWRIEEDSRVRNSPLPRLPGDAPLIRVPAPVIHFLVLAGTQLDEATIATLEAARLALLETPVFEAGNGRVSVAPAVMTAGELTDLFTAAAIPLRLCLAYTLRSSA</sequence>
<accession>A0A133XKP1</accession>
<gene>
    <name evidence="2" type="ORF">AT959_07610</name>
</gene>
<comment type="caution">
    <text evidence="2">The sequence shown here is derived from an EMBL/GenBank/DDBJ whole genome shotgun (WGS) entry which is preliminary data.</text>
</comment>
<dbReference type="AlphaFoldDB" id="A0A133XKP1"/>
<dbReference type="RefSeq" id="WP_066882242.1">
    <property type="nucleotide sequence ID" value="NZ_LODL01000013.1"/>
</dbReference>
<dbReference type="EMBL" id="LODL01000013">
    <property type="protein sequence ID" value="KXB31515.1"/>
    <property type="molecule type" value="Genomic_DNA"/>
</dbReference>
<dbReference type="InterPro" id="IPR025351">
    <property type="entry name" value="Pvc16_N"/>
</dbReference>
<keyword evidence="3" id="KW-1185">Reference proteome</keyword>